<feature type="domain" description="ARG and Rhodanese-Phosphatase-superfamily-associated" evidence="1">
    <location>
        <begin position="4"/>
        <end position="282"/>
    </location>
</feature>
<dbReference type="AlphaFoldDB" id="A0A561SFF9"/>
<keyword evidence="3" id="KW-1185">Reference proteome</keyword>
<dbReference type="EMBL" id="VIWT01000005">
    <property type="protein sequence ID" value="TWF73613.1"/>
    <property type="molecule type" value="Genomic_DNA"/>
</dbReference>
<evidence type="ECO:0000259" key="1">
    <source>
        <dbReference type="Pfam" id="PF22549"/>
    </source>
</evidence>
<name>A0A561SFF9_9ACTN</name>
<dbReference type="RefSeq" id="WP_145910570.1">
    <property type="nucleotide sequence ID" value="NZ_BAAAMZ010000001.1"/>
</dbReference>
<dbReference type="Pfam" id="PF22549">
    <property type="entry name" value="ARPP-2"/>
    <property type="match status" value="1"/>
</dbReference>
<dbReference type="OrthoDB" id="5487146at2"/>
<sequence>MTKLELTGLTSGPAQVWGAVRLVPLLRAEPITDLRLHRRLFPGQELGVVELDARTAYFSYVPHGFVADWTGDGSPAAAYGTQVTPPGPDLPSPSALPLRMHRRLARREGPGRLRFLPQHLALEGYLALHFGGPVIAWAEWSQRAVRQGLSPRAEEAYLGHSVRGLADALRVFEIHPGQCGMLLYLADALAAAFVVPHPADYRALHTSLLHDLYGELVHHYATLMPAVTDFRPQLGGSGITGLAELRRAAEREAEHWRTAHDRLFAADLLETEYTARQVHRMGPFTLRRLLPSLVPKRENHLGETITHRDGRLAYLKTFRLSEKQVRRAHLLSRLAANDWHLGRTAEEFGSSEAAFGLRLESAGFGLLLRQDVLDHYRAVVRRGG</sequence>
<organism evidence="2 3">
    <name type="scientific">Kitasatospora viridis</name>
    <dbReference type="NCBI Taxonomy" id="281105"/>
    <lineage>
        <taxon>Bacteria</taxon>
        <taxon>Bacillati</taxon>
        <taxon>Actinomycetota</taxon>
        <taxon>Actinomycetes</taxon>
        <taxon>Kitasatosporales</taxon>
        <taxon>Streptomycetaceae</taxon>
        <taxon>Kitasatospora</taxon>
    </lineage>
</organism>
<evidence type="ECO:0000313" key="3">
    <source>
        <dbReference type="Proteomes" id="UP000317940"/>
    </source>
</evidence>
<dbReference type="InterPro" id="IPR054346">
    <property type="entry name" value="ARPP-2"/>
</dbReference>
<reference evidence="2 3" key="1">
    <citation type="submission" date="2019-06" db="EMBL/GenBank/DDBJ databases">
        <title>Sequencing the genomes of 1000 actinobacteria strains.</title>
        <authorList>
            <person name="Klenk H.-P."/>
        </authorList>
    </citation>
    <scope>NUCLEOTIDE SEQUENCE [LARGE SCALE GENOMIC DNA]</scope>
    <source>
        <strain evidence="2 3">DSM 44826</strain>
    </source>
</reference>
<proteinExistence type="predicted"/>
<comment type="caution">
    <text evidence="2">The sequence shown here is derived from an EMBL/GenBank/DDBJ whole genome shotgun (WGS) entry which is preliminary data.</text>
</comment>
<protein>
    <recommendedName>
        <fullName evidence="1">ARG and Rhodanese-Phosphatase-superfamily-associated domain-containing protein</fullName>
    </recommendedName>
</protein>
<accession>A0A561SFF9</accession>
<dbReference type="Proteomes" id="UP000317940">
    <property type="component" value="Unassembled WGS sequence"/>
</dbReference>
<gene>
    <name evidence="2" type="ORF">FHX73_15226</name>
</gene>
<evidence type="ECO:0000313" key="2">
    <source>
        <dbReference type="EMBL" id="TWF73613.1"/>
    </source>
</evidence>